<gene>
    <name evidence="1" type="ORF">SGA01_00140</name>
</gene>
<protein>
    <recommendedName>
        <fullName evidence="3">Haloacid dehalogenase</fullName>
    </recommendedName>
</protein>
<dbReference type="SUPFAM" id="SSF56784">
    <property type="entry name" value="HAD-like"/>
    <property type="match status" value="1"/>
</dbReference>
<keyword evidence="2" id="KW-1185">Reference proteome</keyword>
<evidence type="ECO:0000313" key="2">
    <source>
        <dbReference type="Proteomes" id="UP000315226"/>
    </source>
</evidence>
<dbReference type="InterPro" id="IPR052898">
    <property type="entry name" value="ACAD10-like"/>
</dbReference>
<dbReference type="Pfam" id="PF00702">
    <property type="entry name" value="Hydrolase"/>
    <property type="match status" value="1"/>
</dbReference>
<dbReference type="InterPro" id="IPR006439">
    <property type="entry name" value="HAD-SF_hydro_IA"/>
</dbReference>
<organism evidence="1 2">
    <name type="scientific">Streptomyces gardneri</name>
    <dbReference type="NCBI Taxonomy" id="66892"/>
    <lineage>
        <taxon>Bacteria</taxon>
        <taxon>Bacillati</taxon>
        <taxon>Actinomycetota</taxon>
        <taxon>Actinomycetes</taxon>
        <taxon>Kitasatosporales</taxon>
        <taxon>Streptomycetaceae</taxon>
        <taxon>Streptomyces</taxon>
    </lineage>
</organism>
<sequence>MAKPDPAIYELALDRIGLPGERCVFVDDHAVNLPPAAELGIATVHVTDEDTAVAELEALLGVTAVVAA</sequence>
<dbReference type="AlphaFoldDB" id="A0A4Y3RAG9"/>
<comment type="caution">
    <text evidence="1">The sequence shown here is derived from an EMBL/GenBank/DDBJ whole genome shotgun (WGS) entry which is preliminary data.</text>
</comment>
<name>A0A4Y3RAG9_9ACTN</name>
<dbReference type="PANTHER" id="PTHR47829:SF1">
    <property type="entry name" value="HAD FAMILY PHOSPHATASE"/>
    <property type="match status" value="1"/>
</dbReference>
<dbReference type="Proteomes" id="UP000315226">
    <property type="component" value="Unassembled WGS sequence"/>
</dbReference>
<proteinExistence type="predicted"/>
<dbReference type="InterPro" id="IPR023214">
    <property type="entry name" value="HAD_sf"/>
</dbReference>
<dbReference type="EMBL" id="BJMN01000001">
    <property type="protein sequence ID" value="GEB54409.1"/>
    <property type="molecule type" value="Genomic_DNA"/>
</dbReference>
<reference evidence="1 2" key="1">
    <citation type="submission" date="2019-06" db="EMBL/GenBank/DDBJ databases">
        <title>Whole genome shotgun sequence of Streptomyces gardneri NBRC 12865.</title>
        <authorList>
            <person name="Hosoyama A."/>
            <person name="Uohara A."/>
            <person name="Ohji S."/>
            <person name="Ichikawa N."/>
        </authorList>
    </citation>
    <scope>NUCLEOTIDE SEQUENCE [LARGE SCALE GENOMIC DNA]</scope>
    <source>
        <strain evidence="1 2">NBRC 12865</strain>
    </source>
</reference>
<dbReference type="InterPro" id="IPR036412">
    <property type="entry name" value="HAD-like_sf"/>
</dbReference>
<accession>A0A4Y3RAG9</accession>
<dbReference type="Gene3D" id="3.40.50.1000">
    <property type="entry name" value="HAD superfamily/HAD-like"/>
    <property type="match status" value="1"/>
</dbReference>
<evidence type="ECO:0008006" key="3">
    <source>
        <dbReference type="Google" id="ProtNLM"/>
    </source>
</evidence>
<dbReference type="NCBIfam" id="TIGR01509">
    <property type="entry name" value="HAD-SF-IA-v3"/>
    <property type="match status" value="1"/>
</dbReference>
<evidence type="ECO:0000313" key="1">
    <source>
        <dbReference type="EMBL" id="GEB54409.1"/>
    </source>
</evidence>
<dbReference type="PANTHER" id="PTHR47829">
    <property type="entry name" value="HYDROLASE, PUTATIVE (AFU_ORTHOLOGUE AFUA_1G12880)-RELATED"/>
    <property type="match status" value="1"/>
</dbReference>